<reference evidence="3" key="2">
    <citation type="submission" date="2015-01" db="EMBL/GenBank/DDBJ databases">
        <title>Evolutionary Origins and Diversification of the Mycorrhizal Mutualists.</title>
        <authorList>
            <consortium name="DOE Joint Genome Institute"/>
            <consortium name="Mycorrhizal Genomics Consortium"/>
            <person name="Kohler A."/>
            <person name="Kuo A."/>
            <person name="Nagy L.G."/>
            <person name="Floudas D."/>
            <person name="Copeland A."/>
            <person name="Barry K.W."/>
            <person name="Cichocki N."/>
            <person name="Veneault-Fourrey C."/>
            <person name="LaButti K."/>
            <person name="Lindquist E.A."/>
            <person name="Lipzen A."/>
            <person name="Lundell T."/>
            <person name="Morin E."/>
            <person name="Murat C."/>
            <person name="Riley R."/>
            <person name="Ohm R."/>
            <person name="Sun H."/>
            <person name="Tunlid A."/>
            <person name="Henrissat B."/>
            <person name="Grigoriev I.V."/>
            <person name="Hibbett D.S."/>
            <person name="Martin F."/>
        </authorList>
    </citation>
    <scope>NUCLEOTIDE SEQUENCE [LARGE SCALE GENOMIC DNA]</scope>
    <source>
        <strain evidence="3">Foug A</strain>
    </source>
</reference>
<evidence type="ECO:0000313" key="3">
    <source>
        <dbReference type="Proteomes" id="UP000053989"/>
    </source>
</evidence>
<reference evidence="2 3" key="1">
    <citation type="submission" date="2014-04" db="EMBL/GenBank/DDBJ databases">
        <authorList>
            <consortium name="DOE Joint Genome Institute"/>
            <person name="Kuo A."/>
            <person name="Kohler A."/>
            <person name="Nagy L.G."/>
            <person name="Floudas D."/>
            <person name="Copeland A."/>
            <person name="Barry K.W."/>
            <person name="Cichocki N."/>
            <person name="Veneault-Fourrey C."/>
            <person name="LaButti K."/>
            <person name="Lindquist E.A."/>
            <person name="Lipzen A."/>
            <person name="Lundell T."/>
            <person name="Morin E."/>
            <person name="Murat C."/>
            <person name="Sun H."/>
            <person name="Tunlid A."/>
            <person name="Henrissat B."/>
            <person name="Grigoriev I.V."/>
            <person name="Hibbett D.S."/>
            <person name="Martin F."/>
            <person name="Nordberg H.P."/>
            <person name="Cantor M.N."/>
            <person name="Hua S.X."/>
        </authorList>
    </citation>
    <scope>NUCLEOTIDE SEQUENCE [LARGE SCALE GENOMIC DNA]</scope>
    <source>
        <strain evidence="2 3">Foug A</strain>
    </source>
</reference>
<sequence>CAIFVDVRTDQGDDAGSLFVDMLRGLGAKIMGRVVQSCTHIVFKNGLPNTLARYRLLNDPKPLVVGIAWVVECVEQRARMDEEKYKVDVE</sequence>
<dbReference type="SUPFAM" id="SSF52113">
    <property type="entry name" value="BRCT domain"/>
    <property type="match status" value="1"/>
</dbReference>
<dbReference type="InParanoid" id="A0A0C2ZQL9"/>
<dbReference type="PROSITE" id="PS50172">
    <property type="entry name" value="BRCT"/>
    <property type="match status" value="1"/>
</dbReference>
<protein>
    <recommendedName>
        <fullName evidence="1">BRCT domain-containing protein</fullName>
    </recommendedName>
</protein>
<dbReference type="Pfam" id="PF00533">
    <property type="entry name" value="BRCT"/>
    <property type="match status" value="1"/>
</dbReference>
<feature type="non-terminal residue" evidence="2">
    <location>
        <position position="90"/>
    </location>
</feature>
<dbReference type="InterPro" id="IPR001357">
    <property type="entry name" value="BRCT_dom"/>
</dbReference>
<dbReference type="Gene3D" id="3.40.50.10190">
    <property type="entry name" value="BRCT domain"/>
    <property type="match status" value="1"/>
</dbReference>
<dbReference type="EMBL" id="KN822031">
    <property type="protein sequence ID" value="KIM63873.1"/>
    <property type="molecule type" value="Genomic_DNA"/>
</dbReference>
<dbReference type="InterPro" id="IPR036420">
    <property type="entry name" value="BRCT_dom_sf"/>
</dbReference>
<keyword evidence="3" id="KW-1185">Reference proteome</keyword>
<proteinExistence type="predicted"/>
<dbReference type="STRING" id="1036808.A0A0C2ZQL9"/>
<evidence type="ECO:0000313" key="2">
    <source>
        <dbReference type="EMBL" id="KIM63873.1"/>
    </source>
</evidence>
<dbReference type="AlphaFoldDB" id="A0A0C2ZQL9"/>
<dbReference type="HOGENOM" id="CLU_2446645_0_0_1"/>
<accession>A0A0C2ZQL9</accession>
<dbReference type="CDD" id="cd17716">
    <property type="entry name" value="BRCT_microcephalin_rpt1"/>
    <property type="match status" value="1"/>
</dbReference>
<gene>
    <name evidence="2" type="ORF">SCLCIDRAFT_62228</name>
</gene>
<name>A0A0C2ZQL9_9AGAM</name>
<feature type="domain" description="BRCT" evidence="1">
    <location>
        <begin position="1"/>
        <end position="87"/>
    </location>
</feature>
<organism evidence="2 3">
    <name type="scientific">Scleroderma citrinum Foug A</name>
    <dbReference type="NCBI Taxonomy" id="1036808"/>
    <lineage>
        <taxon>Eukaryota</taxon>
        <taxon>Fungi</taxon>
        <taxon>Dikarya</taxon>
        <taxon>Basidiomycota</taxon>
        <taxon>Agaricomycotina</taxon>
        <taxon>Agaricomycetes</taxon>
        <taxon>Agaricomycetidae</taxon>
        <taxon>Boletales</taxon>
        <taxon>Sclerodermatineae</taxon>
        <taxon>Sclerodermataceae</taxon>
        <taxon>Scleroderma</taxon>
    </lineage>
</organism>
<dbReference type="OrthoDB" id="2384350at2759"/>
<feature type="non-terminal residue" evidence="2">
    <location>
        <position position="1"/>
    </location>
</feature>
<evidence type="ECO:0000259" key="1">
    <source>
        <dbReference type="PROSITE" id="PS50172"/>
    </source>
</evidence>
<dbReference type="Proteomes" id="UP000053989">
    <property type="component" value="Unassembled WGS sequence"/>
</dbReference>